<name>A0A4P8K140_HALMA</name>
<dbReference type="Proteomes" id="UP000298722">
    <property type="component" value="Chromosome"/>
</dbReference>
<evidence type="ECO:0000313" key="2">
    <source>
        <dbReference type="Proteomes" id="UP000298722"/>
    </source>
</evidence>
<reference evidence="1 2" key="1">
    <citation type="submission" date="2019-04" db="EMBL/GenBank/DDBJ databases">
        <title>Methylomes of two halophilic Archaea, Haloarcula marismortui and Haloferax mediterranei.</title>
        <authorList>
            <person name="DasSarma S."/>
            <person name="DasSarma P."/>
            <person name="DasSarma S."/>
            <person name="Fomenkov A."/>
            <person name="Vincze T."/>
            <person name="Anton B.P."/>
            <person name="Roberts R.J."/>
        </authorList>
    </citation>
    <scope>NUCLEOTIDE SEQUENCE [LARGE SCALE GENOMIC DNA]</scope>
    <source>
        <strain evidence="1 2">ATCC 43049</strain>
    </source>
</reference>
<protein>
    <submittedName>
        <fullName evidence="1">Uncharacterized protein</fullName>
    </submittedName>
</protein>
<accession>A0A4P8K140</accession>
<dbReference type="EMBL" id="CP039138">
    <property type="protein sequence ID" value="QCP90390.1"/>
    <property type="molecule type" value="Genomic_DNA"/>
</dbReference>
<organism evidence="1 2">
    <name type="scientific">Haloarcula marismortui (strain ATCC 43049 / DSM 3752 / JCM 8966 / VKM B-1809)</name>
    <name type="common">Halobacterium marismortui</name>
    <dbReference type="NCBI Taxonomy" id="272569"/>
    <lineage>
        <taxon>Archaea</taxon>
        <taxon>Methanobacteriati</taxon>
        <taxon>Methanobacteriota</taxon>
        <taxon>Stenosarchaea group</taxon>
        <taxon>Halobacteria</taxon>
        <taxon>Halobacteriales</taxon>
        <taxon>Haloarculaceae</taxon>
        <taxon>Haloarcula</taxon>
    </lineage>
</organism>
<proteinExistence type="predicted"/>
<gene>
    <name evidence="1" type="ORF">E6P14_05770</name>
</gene>
<evidence type="ECO:0000313" key="1">
    <source>
        <dbReference type="EMBL" id="QCP90390.1"/>
    </source>
</evidence>
<dbReference type="RefSeq" id="WP_049938788.1">
    <property type="nucleotide sequence ID" value="NC_006396.1"/>
</dbReference>
<dbReference type="AlphaFoldDB" id="A0A4P8K140"/>
<sequence length="79" mass="8998">MSTTLTFDESAAEFIIESFGKTTDGEGYIVDPQRNERETTPEGNEIHIDDFAGVEKGSQLFLDDDFTTLVEHVKRRRQD</sequence>
<dbReference type="GeneID" id="40151643"/>